<keyword evidence="4" id="KW-1185">Reference proteome</keyword>
<evidence type="ECO:0000259" key="2">
    <source>
        <dbReference type="Pfam" id="PF00817"/>
    </source>
</evidence>
<proteinExistence type="predicted"/>
<protein>
    <submittedName>
        <fullName evidence="3">Protein ImuB</fullName>
    </submittedName>
</protein>
<dbReference type="SUPFAM" id="SSF56672">
    <property type="entry name" value="DNA/RNA polymerases"/>
    <property type="match status" value="1"/>
</dbReference>
<feature type="domain" description="UmuC" evidence="2">
    <location>
        <begin position="18"/>
        <end position="142"/>
    </location>
</feature>
<reference evidence="3 4" key="1">
    <citation type="submission" date="2016-10" db="EMBL/GenBank/DDBJ databases">
        <authorList>
            <person name="de Groot N.N."/>
        </authorList>
    </citation>
    <scope>NUCLEOTIDE SEQUENCE [LARGE SCALE GENOMIC DNA]</scope>
    <source>
        <strain evidence="3 4">DSM 22012</strain>
    </source>
</reference>
<keyword evidence="1" id="KW-0227">DNA damage</keyword>
<dbReference type="Pfam" id="PF00817">
    <property type="entry name" value="IMS"/>
    <property type="match status" value="1"/>
</dbReference>
<evidence type="ECO:0000256" key="1">
    <source>
        <dbReference type="ARBA" id="ARBA00022763"/>
    </source>
</evidence>
<organism evidence="3 4">
    <name type="scientific">Marinobacterium lutimaris</name>
    <dbReference type="NCBI Taxonomy" id="568106"/>
    <lineage>
        <taxon>Bacteria</taxon>
        <taxon>Pseudomonadati</taxon>
        <taxon>Pseudomonadota</taxon>
        <taxon>Gammaproteobacteria</taxon>
        <taxon>Oceanospirillales</taxon>
        <taxon>Oceanospirillaceae</taxon>
        <taxon>Marinobacterium</taxon>
    </lineage>
</organism>
<dbReference type="Proteomes" id="UP000236745">
    <property type="component" value="Unassembled WGS sequence"/>
</dbReference>
<dbReference type="InterPro" id="IPR001126">
    <property type="entry name" value="UmuC"/>
</dbReference>
<dbReference type="InterPro" id="IPR043502">
    <property type="entry name" value="DNA/RNA_pol_sf"/>
</dbReference>
<name>A0A1H6DRE6_9GAMM</name>
<dbReference type="CDD" id="cd03468">
    <property type="entry name" value="PolY_like"/>
    <property type="match status" value="1"/>
</dbReference>
<dbReference type="EMBL" id="FNVQ01000008">
    <property type="protein sequence ID" value="SEG87644.1"/>
    <property type="molecule type" value="Genomic_DNA"/>
</dbReference>
<evidence type="ECO:0000313" key="3">
    <source>
        <dbReference type="EMBL" id="SEG87644.1"/>
    </source>
</evidence>
<evidence type="ECO:0000313" key="4">
    <source>
        <dbReference type="Proteomes" id="UP000236745"/>
    </source>
</evidence>
<dbReference type="RefSeq" id="WP_104005794.1">
    <property type="nucleotide sequence ID" value="NZ_FNVQ01000008.1"/>
</dbReference>
<dbReference type="InterPro" id="IPR050356">
    <property type="entry name" value="SulA_CellDiv_inhibitor"/>
</dbReference>
<dbReference type="AlphaFoldDB" id="A0A1H6DRE6"/>
<dbReference type="GO" id="GO:0006281">
    <property type="term" value="P:DNA repair"/>
    <property type="evidence" value="ECO:0007669"/>
    <property type="project" value="InterPro"/>
</dbReference>
<sequence length="474" mass="52531">MRWLSIHFPWLALELHGLPRETPQALLDSRQRILLGNPVAEAEGVKAGQALATALALSPELTLLETDEARLRQSLEQLALWAGGFSARISVCPPRSLLLEIASMLHYFGGLETLLDQLSASLERNGYSARMAVGETARGAELLARVQSCTEADPQRWWARLHSLEIGQLALPVKQSEQLRGVGLRTLGDLLKLPRIELAQRFGQSLLRELEKIVEPGAALPEPFIPPERFRQKVELAAEIIHSQGLLFPLRRLLEALEGFLHIRQQKVSLLHIALYQREGVEQQLTIGHAAGTASAAHWLELCRLQLEREKLKAPVLALQLEAEEGQGQKAHNADLFAPAQAQTTPAELISRLRSRLGAESVQPLGWCADHRPERANTLLGVTAEKTAGKTAAGGGSLLPVGLVRPGWLLSRPQRLAPSDQRTLHWLRGPERISSGWWDGPVTRDYYVARWPDGRCGWVFRDSSGGWFIHGWFG</sequence>
<accession>A0A1H6DRE6</accession>
<dbReference type="PANTHER" id="PTHR35369:SF2">
    <property type="entry name" value="BLR3025 PROTEIN"/>
    <property type="match status" value="1"/>
</dbReference>
<dbReference type="PANTHER" id="PTHR35369">
    <property type="entry name" value="BLR3025 PROTEIN-RELATED"/>
    <property type="match status" value="1"/>
</dbReference>
<dbReference type="OrthoDB" id="5298951at2"/>
<gene>
    <name evidence="3" type="ORF">SAMN05444390_108113</name>
</gene>